<dbReference type="Proteomes" id="UP000234681">
    <property type="component" value="Chromosome 9"/>
</dbReference>
<dbReference type="EMBL" id="CH473965">
    <property type="protein sequence ID" value="EDL99113.1"/>
    <property type="molecule type" value="Genomic_DNA"/>
</dbReference>
<evidence type="ECO:0000313" key="1">
    <source>
        <dbReference type="EMBL" id="EDL99113.1"/>
    </source>
</evidence>
<gene>
    <name evidence="1" type="ORF">rCG_22407</name>
</gene>
<proteinExistence type="predicted"/>
<organism evidence="1 2">
    <name type="scientific">Rattus norvegicus</name>
    <name type="common">Rat</name>
    <dbReference type="NCBI Taxonomy" id="10116"/>
    <lineage>
        <taxon>Eukaryota</taxon>
        <taxon>Metazoa</taxon>
        <taxon>Chordata</taxon>
        <taxon>Craniata</taxon>
        <taxon>Vertebrata</taxon>
        <taxon>Euteleostomi</taxon>
        <taxon>Mammalia</taxon>
        <taxon>Eutheria</taxon>
        <taxon>Euarchontoglires</taxon>
        <taxon>Glires</taxon>
        <taxon>Rodentia</taxon>
        <taxon>Myomorpha</taxon>
        <taxon>Muroidea</taxon>
        <taxon>Muridae</taxon>
        <taxon>Murinae</taxon>
        <taxon>Rattus</taxon>
    </lineage>
</organism>
<protein>
    <submittedName>
        <fullName evidence="1">RCG22407</fullName>
    </submittedName>
</protein>
<sequence length="34" mass="3892">MINSKQSTEFGPCKAVKSKWERTCICIHEGLTQH</sequence>
<dbReference type="AlphaFoldDB" id="A6INU9"/>
<reference evidence="1 2" key="1">
    <citation type="submission" date="2005-09" db="EMBL/GenBank/DDBJ databases">
        <authorList>
            <person name="Mural R.J."/>
            <person name="Li P.W."/>
            <person name="Adams M.D."/>
            <person name="Amanatides P.G."/>
            <person name="Baden-Tillson H."/>
            <person name="Barnstead M."/>
            <person name="Chin S.H."/>
            <person name="Dew I."/>
            <person name="Evans C.A."/>
            <person name="Ferriera S."/>
            <person name="Flanigan M."/>
            <person name="Fosler C."/>
            <person name="Glodek A."/>
            <person name="Gu Z."/>
            <person name="Holt R.A."/>
            <person name="Jennings D."/>
            <person name="Kraft C.L."/>
            <person name="Lu F."/>
            <person name="Nguyen T."/>
            <person name="Nusskern D.R."/>
            <person name="Pfannkoch C.M."/>
            <person name="Sitter C."/>
            <person name="Sutton G.G."/>
            <person name="Venter J.C."/>
            <person name="Wang Z."/>
            <person name="Woodage T."/>
            <person name="Zheng X.H."/>
            <person name="Zhong F."/>
        </authorList>
    </citation>
    <scope>NUCLEOTIDE SEQUENCE [LARGE SCALE GENOMIC DNA]</scope>
    <source>
        <strain>BN</strain>
        <strain evidence="2">Sprague-Dawley</strain>
    </source>
</reference>
<accession>A6INU9</accession>
<evidence type="ECO:0000313" key="2">
    <source>
        <dbReference type="Proteomes" id="UP000234681"/>
    </source>
</evidence>
<name>A6INU9_RAT</name>